<protein>
    <submittedName>
        <fullName evidence="1">Uncharacterized protein</fullName>
    </submittedName>
</protein>
<dbReference type="EMBL" id="OZ023706">
    <property type="protein sequence ID" value="CAK9876028.1"/>
    <property type="molecule type" value="Genomic_DNA"/>
</dbReference>
<evidence type="ECO:0000313" key="1">
    <source>
        <dbReference type="EMBL" id="CAK9876028.1"/>
    </source>
</evidence>
<dbReference type="Proteomes" id="UP001497522">
    <property type="component" value="Chromosome 5"/>
</dbReference>
<keyword evidence="2" id="KW-1185">Reference proteome</keyword>
<proteinExistence type="predicted"/>
<evidence type="ECO:0000313" key="2">
    <source>
        <dbReference type="Proteomes" id="UP001497522"/>
    </source>
</evidence>
<reference evidence="1" key="1">
    <citation type="submission" date="2024-03" db="EMBL/GenBank/DDBJ databases">
        <authorList>
            <consortium name="ELIXIR-Norway"/>
            <consortium name="Elixir Norway"/>
        </authorList>
    </citation>
    <scope>NUCLEOTIDE SEQUENCE</scope>
</reference>
<gene>
    <name evidence="1" type="ORF">CSSPJE1EN2_LOCUS18250</name>
</gene>
<sequence>MKLLQKACHLRVQHVSVQVDLVLLFKEPTFERKFHLRVLHSLMGRQCKSRGRDTGVHRHRQQPIIAFQGEADGGLCDAYAMHSPQPFL</sequence>
<name>A0ABP1BK78_9BRYO</name>
<organism evidence="1 2">
    <name type="scientific">Sphagnum jensenii</name>
    <dbReference type="NCBI Taxonomy" id="128206"/>
    <lineage>
        <taxon>Eukaryota</taxon>
        <taxon>Viridiplantae</taxon>
        <taxon>Streptophyta</taxon>
        <taxon>Embryophyta</taxon>
        <taxon>Bryophyta</taxon>
        <taxon>Sphagnophytina</taxon>
        <taxon>Sphagnopsida</taxon>
        <taxon>Sphagnales</taxon>
        <taxon>Sphagnaceae</taxon>
        <taxon>Sphagnum</taxon>
    </lineage>
</organism>
<accession>A0ABP1BK78</accession>